<protein>
    <submittedName>
        <fullName evidence="1">Uncharacterized protein</fullName>
    </submittedName>
</protein>
<dbReference type="Proteomes" id="UP000198462">
    <property type="component" value="Unassembled WGS sequence"/>
</dbReference>
<proteinExistence type="predicted"/>
<dbReference type="EMBL" id="NFZT01000003">
    <property type="protein sequence ID" value="OWV31986.1"/>
    <property type="molecule type" value="Genomic_DNA"/>
</dbReference>
<keyword evidence="2" id="KW-1185">Reference proteome</keyword>
<name>A0A219B1I7_9SPHN</name>
<reference evidence="2" key="1">
    <citation type="submission" date="2017-05" db="EMBL/GenBank/DDBJ databases">
        <authorList>
            <person name="Lin X."/>
        </authorList>
    </citation>
    <scope>NUCLEOTIDE SEQUENCE [LARGE SCALE GENOMIC DNA]</scope>
    <source>
        <strain evidence="2">JLT2012</strain>
    </source>
</reference>
<dbReference type="RefSeq" id="WP_088713526.1">
    <property type="nucleotide sequence ID" value="NZ_NFZT01000003.1"/>
</dbReference>
<accession>A0A219B1I7</accession>
<evidence type="ECO:0000313" key="1">
    <source>
        <dbReference type="EMBL" id="OWV31986.1"/>
    </source>
</evidence>
<gene>
    <name evidence="1" type="ORF">B5C34_14545</name>
</gene>
<dbReference type="OrthoDB" id="7605042at2"/>
<organism evidence="1 2">
    <name type="scientific">Pacificimonas flava</name>
    <dbReference type="NCBI Taxonomy" id="1234595"/>
    <lineage>
        <taxon>Bacteria</taxon>
        <taxon>Pseudomonadati</taxon>
        <taxon>Pseudomonadota</taxon>
        <taxon>Alphaproteobacteria</taxon>
        <taxon>Sphingomonadales</taxon>
        <taxon>Sphingosinicellaceae</taxon>
        <taxon>Pacificimonas</taxon>
    </lineage>
</organism>
<evidence type="ECO:0000313" key="2">
    <source>
        <dbReference type="Proteomes" id="UP000198462"/>
    </source>
</evidence>
<dbReference type="AlphaFoldDB" id="A0A219B1I7"/>
<sequence length="290" mass="32944">MAANPTIDEIMSAIRDSGYLMEQEVATQLEQRDLHVRTNVAFEDPDEGKSREIDVVAVKRVAHDENSKLAAFVELLIECKNSANPFVFIARPKNEGDKHKRPEEFLFPYRYEMKKDLGGGRGLSRQPSAFSHLGFDQVYSIHQTAWKAVQFCRIDRKGSGWHANHGGLYDAIFYPMSKAIVARKKEVPRGTRPEDWRYFWFFFPLVVTSGELFLIDATAENPTPEPVEHVTFQRELKSGKLSGSFTLTFVQQQSLETFLASVVDPVASLAADLVTNRQAFLKETDLPWVD</sequence>
<comment type="caution">
    <text evidence="1">The sequence shown here is derived from an EMBL/GenBank/DDBJ whole genome shotgun (WGS) entry which is preliminary data.</text>
</comment>